<dbReference type="InterPro" id="IPR010221">
    <property type="entry name" value="VCBS_dom"/>
</dbReference>
<dbReference type="Proteomes" id="UP000006431">
    <property type="component" value="Unassembled WGS sequence"/>
</dbReference>
<dbReference type="eggNOG" id="COG2304">
    <property type="taxonomic scope" value="Bacteria"/>
</dbReference>
<gene>
    <name evidence="2" type="ORF">SMGD1_2879</name>
</gene>
<dbReference type="Pfam" id="PF17963">
    <property type="entry name" value="Big_9"/>
    <property type="match status" value="1"/>
</dbReference>
<dbReference type="STRING" id="929558.SMGD1_2879"/>
<dbReference type="InterPro" id="IPR013783">
    <property type="entry name" value="Ig-like_fold"/>
</dbReference>
<dbReference type="Pfam" id="PF17803">
    <property type="entry name" value="Cadherin_4"/>
    <property type="match status" value="1"/>
</dbReference>
<dbReference type="SUPFAM" id="SSF51120">
    <property type="entry name" value="beta-Roll"/>
    <property type="match status" value="1"/>
</dbReference>
<dbReference type="HOGENOM" id="CLU_241042_0_0_7"/>
<comment type="caution">
    <text evidence="2">The sequence shown here is derived from an EMBL/GenBank/DDBJ whole genome shotgun (WGS) entry which is preliminary data.</text>
</comment>
<name>H1FUQ7_SULGG</name>
<dbReference type="PATRIC" id="fig|929558.5.peg.2869"/>
<accession>H1FUQ7</accession>
<organism evidence="2 3">
    <name type="scientific">Sulfurimonas gotlandica (strain DSM 19862 / JCM 16533 / GD1)</name>
    <dbReference type="NCBI Taxonomy" id="929558"/>
    <lineage>
        <taxon>Bacteria</taxon>
        <taxon>Pseudomonadati</taxon>
        <taxon>Campylobacterota</taxon>
        <taxon>Epsilonproteobacteria</taxon>
        <taxon>Campylobacterales</taxon>
        <taxon>Sulfurimonadaceae</taxon>
        <taxon>Sulfurimonas</taxon>
    </lineage>
</organism>
<evidence type="ECO:0000313" key="3">
    <source>
        <dbReference type="Proteomes" id="UP000006431"/>
    </source>
</evidence>
<evidence type="ECO:0000313" key="2">
    <source>
        <dbReference type="EMBL" id="EHP31401.1"/>
    </source>
</evidence>
<dbReference type="InterPro" id="IPR011049">
    <property type="entry name" value="Serralysin-like_metalloprot_C"/>
</dbReference>
<evidence type="ECO:0000259" key="1">
    <source>
        <dbReference type="Pfam" id="PF17803"/>
    </source>
</evidence>
<keyword evidence="3" id="KW-1185">Reference proteome</keyword>
<dbReference type="InterPro" id="IPR040853">
    <property type="entry name" value="RapA2_cadherin-like"/>
</dbReference>
<proteinExistence type="predicted"/>
<dbReference type="EMBL" id="AFRZ01000001">
    <property type="protein sequence ID" value="EHP31401.1"/>
    <property type="molecule type" value="Genomic_DNA"/>
</dbReference>
<feature type="domain" description="RapA2 cadherin-like" evidence="1">
    <location>
        <begin position="941"/>
        <end position="1016"/>
    </location>
</feature>
<dbReference type="Gene3D" id="2.60.40.10">
    <property type="entry name" value="Immunoglobulins"/>
    <property type="match status" value="10"/>
</dbReference>
<dbReference type="NCBIfam" id="TIGR01965">
    <property type="entry name" value="VCBS_repeat"/>
    <property type="match status" value="10"/>
</dbReference>
<reference evidence="2 3" key="1">
    <citation type="journal article" date="2012" name="Proc. Natl. Acad. Sci. U.S.A.">
        <title>Genome and physiology of a model Epsilonproteobacterium responsible for sulfide detoxification in marine oxygen depletion zones.</title>
        <authorList>
            <person name="Grote J."/>
            <person name="Schott T."/>
            <person name="Bruckner C.G."/>
            <person name="Glockner F.O."/>
            <person name="Jost G."/>
            <person name="Teeling H."/>
            <person name="Labrenz M."/>
            <person name="Jurgens K."/>
        </authorList>
    </citation>
    <scope>NUCLEOTIDE SEQUENCE [LARGE SCALE GENOMIC DNA]</scope>
    <source>
        <strain evidence="2 3">GD1</strain>
    </source>
</reference>
<dbReference type="eggNOG" id="COG2931">
    <property type="taxonomic scope" value="Bacteria"/>
</dbReference>
<sequence>MAGTYGTFTFNTTTGVWSYALDNSKPATQELNAGDAVSDSLTVKSFDGTDTETITVNITGSNDKATITASDSEDTAVLEAGYNVAGDSVAGGTLSVADVDAGEEVFQTPASLAGTYGTFTFNTTTGVWSYALDNSKPATQELNAGDAVSDSLTVKSFDGTDTETITVNITGSNDKATITASDSEDTAVLEAGYNVAGDSVAGGTLSVADVDAGEEVFQTPASLAGTYGTFTFNTTTGVWSYALDNSKPATQELNAGDAVSDSLTVKSFDGTDTETITVNITGSNDKATITASDSEDTAVLEAGYNVAGDSVAGGTLSVADVDAGEEVFQTPASLAGTYGTFTFNTTTGVWSYALDNSKPATQELNAGDAVSDSLTVKSFDGTDTETITVNITGSNDKATITASDSEDTAVLEAGYNVAGDSVAGGTLSVADVDAGEEVFQTPASLAGTYGTFTFNTTTGVWSYALDNSKPATQELNAGDAVSDSLTVKSFDGTDTETITVNITGSNDKATITASDSEDTAVLEAGYNVAGDSVAGGTLSVADVDAGEEVFQTPASLAGTYGTFTFNTTTGVWSYALDNSKPATQELNAGDAVSDSLTVKSFDGTDTETITVNITGSNDKATITASDSEDTAVLEAGYNVAGDSVAGGTLSVADVDAGEEVFQTPASLAGTYGTFTFNTTTGVWSYALDNSKPATQELNAGDAVSDSLTVKSFDGTDTETITVNITGSNDKATITASDSEDTAVLEAGYNVAGDSVAGGTLSVADVDAGEEVFQTPASLAGTYGTFTFNTTTGVWSYALDNSKPATQELNAGDAVSDSLTVKSFDGTDTETITVNITGSNDKATITASDSEDTAVLEAGYNVAGDSVAGGTLSVADVDAGEEVFQTPASLAGTYGTFTFNTTTGVWSYALDNSKPATQELNAGDAVSDSLTVKSFDGTDTETITVNITGSNDLATISGTNTGSVTEDTDAVLDILTETGTLTVADVDAGENIFSTTVTPVGTVLGSLSITADGAWTYTIDNTLSQVQALGSTGSFTESFTVKSVDSTDTETITVTVKGTDDAPTITVTATDLITEDAVDATTVIATSDANDVDNDNASMTYAITAGTDTNGYYEIDTATGTVTLSAAGIAHVNDGGDLPDVDVTVSSNGLTANDSDTPAATIPTDDPTVAVDDTVVTDEDVAIDIDVLANDTDDDGAVSAVASVTDGTNGTVTINEDGTVKYTPNENFNGDDTFTYTNADGDTATVNVTVNPVADFLQGNELSVLIGEPLVNTGNIDPDYDEDDATNIFSFNGLVITSSTDILRFVPGTGIGVDTTGSSNDGNQIDYTVPNNEMLTVLFPNQVTNMALEVKNIVGDEIKVVAFSEDAEVGYWLFTKISNNSYTATFTDTEANVTNVDWTTASGNASDYIYLESAVAYDSIVISDNNVDGGGFSLKNIFDPRIVDNTSYTYPFLITAEFPSSNTDSITSIHVGELPADTVLQVYNSTTGVYTDLTPDVNGMYDIPLSQLDEIVLSAENELPVDFKPFISAVVTDGADVSTTIFGGSGGTVITGTGDSDYIDGRDGSDTIDAKAGDDTIIYDSIDVSIDGGIGNDTLIVSSTINLSNVDNIEIVELKGGATVTGSDPLLGITAADVLGAVESDTLIIQSSDGNAYDQVNVHSSFGTASAVVIDGQDYAQYVDSGATLLIAIEDPSDIL</sequence>
<protein>
    <submittedName>
        <fullName evidence="2">Outer membrane adhesin-like protein</fullName>
    </submittedName>
</protein>